<feature type="region of interest" description="Disordered" evidence="1">
    <location>
        <begin position="338"/>
        <end position="357"/>
    </location>
</feature>
<dbReference type="Proteomes" id="UP001057375">
    <property type="component" value="Unassembled WGS sequence"/>
</dbReference>
<keyword evidence="3" id="KW-1185">Reference proteome</keyword>
<organism evidence="2 3">
    <name type="scientific">Aduncisulcus paluster</name>
    <dbReference type="NCBI Taxonomy" id="2918883"/>
    <lineage>
        <taxon>Eukaryota</taxon>
        <taxon>Metamonada</taxon>
        <taxon>Carpediemonas-like organisms</taxon>
        <taxon>Aduncisulcus</taxon>
    </lineage>
</organism>
<feature type="compositionally biased region" description="Polar residues" evidence="1">
    <location>
        <begin position="348"/>
        <end position="357"/>
    </location>
</feature>
<dbReference type="EMBL" id="BQXS01011339">
    <property type="protein sequence ID" value="GKT36940.1"/>
    <property type="molecule type" value="Genomic_DNA"/>
</dbReference>
<feature type="region of interest" description="Disordered" evidence="1">
    <location>
        <begin position="271"/>
        <end position="325"/>
    </location>
</feature>
<accession>A0ABQ5L0R4</accession>
<feature type="compositionally biased region" description="Basic and acidic residues" evidence="1">
    <location>
        <begin position="286"/>
        <end position="319"/>
    </location>
</feature>
<comment type="caution">
    <text evidence="2">The sequence shown here is derived from an EMBL/GenBank/DDBJ whole genome shotgun (WGS) entry which is preliminary data.</text>
</comment>
<evidence type="ECO:0000313" key="2">
    <source>
        <dbReference type="EMBL" id="GKT36940.1"/>
    </source>
</evidence>
<gene>
    <name evidence="2" type="ORF">ADUPG1_009817</name>
</gene>
<protein>
    <submittedName>
        <fullName evidence="2">Uncharacterized protein</fullName>
    </submittedName>
</protein>
<evidence type="ECO:0000256" key="1">
    <source>
        <dbReference type="SAM" id="MobiDB-lite"/>
    </source>
</evidence>
<reference evidence="2" key="1">
    <citation type="submission" date="2022-03" db="EMBL/GenBank/DDBJ databases">
        <title>Draft genome sequence of Aduncisulcus paluster, a free-living microaerophilic Fornicata.</title>
        <authorList>
            <person name="Yuyama I."/>
            <person name="Kume K."/>
            <person name="Tamura T."/>
            <person name="Inagaki Y."/>
            <person name="Hashimoto T."/>
        </authorList>
    </citation>
    <scope>NUCLEOTIDE SEQUENCE</scope>
    <source>
        <strain evidence="2">NY0171</strain>
    </source>
</reference>
<proteinExistence type="predicted"/>
<feature type="compositionally biased region" description="Acidic residues" evidence="1">
    <location>
        <begin position="271"/>
        <end position="285"/>
    </location>
</feature>
<sequence>MKTFDLPLPLSSVLFNVSMKIGGKSDTFLFLFGEKIFSLSEVKNYKKDLDSGEFDEEDMGRYYGNLPIIMSNNPSYAGNTLFTKIYTPKEDLTPIKKDEPIRAILDDKIPLRTEYSPFAKTIPSESTFSHLFGFLRKYRGFSSSKRQLPPETAEKKVSFSGEESLTSPLTDTFRTDSGTRYSREEIERYTINRRVKAMQDVLLTGGRRGKRESKVPSKLCMDICYDDGFEGRCLFTIASTSSPVRINISQILPMTLSFDDIKAQSRIPTEDDALEELSESDEASDREEGGGRGGRGERTSNASRETDKGKTKTGGKEPSEGAPVKVDIAISIVSKQSEVERYRKQTSHTKSSTSAFQEHQMRLQSLLGKRGEVLDISHGSSSILVQSTKTGGKEPSEGAPVKVDIAISIVSTQSEVERYRKQTSHTKSSTSAFQEHQMRLQSLLGKRGEVLDISHGSSSILVQSVSLESWVKDWDAITACIKVYNKFGGIGLDVCSQRLSGSHCVINMVCPFTSSKFVPSRVEMKLFCGNGLILMGSANVPPCSGSHDLCFPVFLPVSSGTNRKYIDMLVKSGSVSYQPDEKEAADREKFVSSSIAHEKKILEEFIGKEWVKLSSKDERGKKKLNFPEYTKERISYLLGAQASVRIYVK</sequence>
<evidence type="ECO:0000313" key="3">
    <source>
        <dbReference type="Proteomes" id="UP001057375"/>
    </source>
</evidence>
<name>A0ABQ5L0R4_9EUKA</name>